<evidence type="ECO:0000313" key="11">
    <source>
        <dbReference type="EMBL" id="MBM6921754.1"/>
    </source>
</evidence>
<feature type="binding site" evidence="7">
    <location>
        <position position="244"/>
    </location>
    <ligand>
        <name>NAD(+)</name>
        <dbReference type="ChEBI" id="CHEBI:57540"/>
    </ligand>
</feature>
<evidence type="ECO:0000313" key="12">
    <source>
        <dbReference type="Proteomes" id="UP000774750"/>
    </source>
</evidence>
<evidence type="ECO:0000256" key="1">
    <source>
        <dbReference type="ARBA" id="ARBA00006382"/>
    </source>
</evidence>
<dbReference type="RefSeq" id="WP_204447978.1">
    <property type="nucleotide sequence ID" value="NZ_JACJKY010000025.1"/>
</dbReference>
<keyword evidence="7" id="KW-0520">NAD</keyword>
<dbReference type="Pfam" id="PF02812">
    <property type="entry name" value="ELFV_dehydrog_N"/>
    <property type="match status" value="1"/>
</dbReference>
<feature type="binding site" evidence="7">
    <location>
        <position position="114"/>
    </location>
    <ligand>
        <name>substrate</name>
    </ligand>
</feature>
<dbReference type="InterPro" id="IPR033524">
    <property type="entry name" value="Glu/Leu/Phe/Val_DH_AS"/>
</dbReference>
<dbReference type="PIRSF" id="PIRSF000185">
    <property type="entry name" value="Glu_DH"/>
    <property type="match status" value="1"/>
</dbReference>
<reference evidence="11" key="1">
    <citation type="submission" date="2020-08" db="EMBL/GenBank/DDBJ databases">
        <authorList>
            <person name="Cejkova D."/>
            <person name="Kubasova T."/>
            <person name="Jahodarova E."/>
            <person name="Rychlik I."/>
        </authorList>
    </citation>
    <scope>NUCLEOTIDE SEQUENCE</scope>
    <source>
        <strain evidence="11">An559</strain>
    </source>
</reference>
<dbReference type="InterPro" id="IPR006097">
    <property type="entry name" value="Glu/Leu/Phe/Val/Trp_DH_dimer"/>
</dbReference>
<dbReference type="SMART" id="SM00839">
    <property type="entry name" value="ELFV_dehydrog"/>
    <property type="match status" value="1"/>
</dbReference>
<dbReference type="InterPro" id="IPR006095">
    <property type="entry name" value="Glu/Leu/Phe/Val/Trp_DH"/>
</dbReference>
<dbReference type="PANTHER" id="PTHR43571">
    <property type="entry name" value="NADP-SPECIFIC GLUTAMATE DEHYDROGENASE 1-RELATED"/>
    <property type="match status" value="1"/>
</dbReference>
<feature type="binding site" evidence="7">
    <location>
        <position position="93"/>
    </location>
    <ligand>
        <name>substrate</name>
    </ligand>
</feature>
<evidence type="ECO:0000256" key="8">
    <source>
        <dbReference type="PIRSR" id="PIRSR000185-3"/>
    </source>
</evidence>
<name>A0A938XAT0_9FIRM</name>
<dbReference type="InterPro" id="IPR033922">
    <property type="entry name" value="NAD_bind_Glu_DH"/>
</dbReference>
<dbReference type="SUPFAM" id="SSF53223">
    <property type="entry name" value="Aminoacid dehydrogenase-like, N-terminal domain"/>
    <property type="match status" value="1"/>
</dbReference>
<feature type="active site" description="Proton donor" evidence="6">
    <location>
        <position position="129"/>
    </location>
</feature>
<sequence>MAFKSEYLQRVYETVEKRNAGESEFLQAVREVLESFEPVVEQNPSIIDTGVIDRIVEPERFIQFRVSWVDDNGKVQVNRGFRVQFNSAIGPYKGGLRLHPSVCASVIKFLGFEQCFKNSLTGLPMGGGKGGADFDPKGKSDGEIMRFCQSFMTELSKHIGADTDVPAGDIGVGAREIGYLFGQYKRLRNEFTGVLTGKGLSYGGSLARKEATGYGLCYFTDEMLKNMKNDSFKGKTVVVSGSGNVAIYATEKATELGGKVVALSDSNGYIYDANGINLDVVKQIKEVERGRIKEYADRVEGAVYTEGCRGIWSIPCDIALPCATQNELNGEEAALLIKNGVMAVAEGANMPSTPEAIEAFLNAGVLFGPAKAANAGGVATSGLEMCQNSMRYSWTFEEVDAKLHDIMVNIFHNAYNASKKYGMEGNLVAGANIAGFEKIADAMIAQGVAY</sequence>
<feature type="binding site" evidence="7">
    <location>
        <position position="381"/>
    </location>
    <ligand>
        <name>substrate</name>
    </ligand>
</feature>
<comment type="similarity">
    <text evidence="1 5 9">Belongs to the Glu/Leu/Phe/Val dehydrogenases family.</text>
</comment>
<accession>A0A938XAT0</accession>
<dbReference type="InterPro" id="IPR006096">
    <property type="entry name" value="Glu/Leu/Phe/Val/Trp_DH_C"/>
</dbReference>
<organism evidence="11 12">
    <name type="scientific">Merdimmobilis hominis</name>
    <dbReference type="NCBI Taxonomy" id="2897707"/>
    <lineage>
        <taxon>Bacteria</taxon>
        <taxon>Bacillati</taxon>
        <taxon>Bacillota</taxon>
        <taxon>Clostridia</taxon>
        <taxon>Eubacteriales</taxon>
        <taxon>Oscillospiraceae</taxon>
        <taxon>Merdimmobilis</taxon>
    </lineage>
</organism>
<evidence type="ECO:0000256" key="2">
    <source>
        <dbReference type="ARBA" id="ARBA00011643"/>
    </source>
</evidence>
<evidence type="ECO:0000256" key="7">
    <source>
        <dbReference type="PIRSR" id="PIRSR000185-2"/>
    </source>
</evidence>
<feature type="site" description="Important for catalysis" evidence="8">
    <location>
        <position position="169"/>
    </location>
</feature>
<keyword evidence="7" id="KW-0547">Nucleotide-binding</keyword>
<feature type="binding site" evidence="7">
    <location>
        <position position="117"/>
    </location>
    <ligand>
        <name>substrate</name>
    </ligand>
</feature>
<reference evidence="11" key="2">
    <citation type="journal article" date="2021" name="Sci. Rep.">
        <title>The distribution of antibiotic resistance genes in chicken gut microbiota commensals.</title>
        <authorList>
            <person name="Juricova H."/>
            <person name="Matiasovicova J."/>
            <person name="Kubasova T."/>
            <person name="Cejkova D."/>
            <person name="Rychlik I."/>
        </authorList>
    </citation>
    <scope>NUCLEOTIDE SEQUENCE</scope>
    <source>
        <strain evidence="11">An559</strain>
    </source>
</reference>
<dbReference type="NCBIfam" id="NF006929">
    <property type="entry name" value="PRK09414.1"/>
    <property type="match status" value="1"/>
</dbReference>
<dbReference type="InterPro" id="IPR014362">
    <property type="entry name" value="Glu_DH"/>
</dbReference>
<evidence type="ECO:0000256" key="6">
    <source>
        <dbReference type="PIRSR" id="PIRSR000185-1"/>
    </source>
</evidence>
<keyword evidence="12" id="KW-1185">Reference proteome</keyword>
<comment type="subunit">
    <text evidence="2">Homohexamer.</text>
</comment>
<comment type="caution">
    <text evidence="11">The sequence shown here is derived from an EMBL/GenBank/DDBJ whole genome shotgun (WGS) entry which is preliminary data.</text>
</comment>
<feature type="binding site" evidence="7">
    <location>
        <position position="168"/>
    </location>
    <ligand>
        <name>substrate</name>
    </ligand>
</feature>
<dbReference type="EMBL" id="JACJKY010000025">
    <property type="protein sequence ID" value="MBM6921754.1"/>
    <property type="molecule type" value="Genomic_DNA"/>
</dbReference>
<evidence type="ECO:0000256" key="9">
    <source>
        <dbReference type="RuleBase" id="RU004417"/>
    </source>
</evidence>
<dbReference type="CDD" id="cd05313">
    <property type="entry name" value="NAD_bind_2_Glu_DH"/>
    <property type="match status" value="1"/>
</dbReference>
<evidence type="ECO:0000256" key="5">
    <source>
        <dbReference type="PIRNR" id="PIRNR000185"/>
    </source>
</evidence>
<proteinExistence type="inferred from homology"/>
<evidence type="ECO:0000259" key="10">
    <source>
        <dbReference type="SMART" id="SM00839"/>
    </source>
</evidence>
<dbReference type="FunFam" id="3.40.50.10860:FF:000002">
    <property type="entry name" value="Glutamate dehydrogenase"/>
    <property type="match status" value="1"/>
</dbReference>
<dbReference type="InterPro" id="IPR036291">
    <property type="entry name" value="NAD(P)-bd_dom_sf"/>
</dbReference>
<dbReference type="Proteomes" id="UP000774750">
    <property type="component" value="Unassembled WGS sequence"/>
</dbReference>
<dbReference type="AlphaFoldDB" id="A0A938XAT0"/>
<dbReference type="GO" id="GO:0005829">
    <property type="term" value="C:cytosol"/>
    <property type="evidence" value="ECO:0007669"/>
    <property type="project" value="TreeGrafter"/>
</dbReference>
<dbReference type="Pfam" id="PF00208">
    <property type="entry name" value="ELFV_dehydrog"/>
    <property type="match status" value="1"/>
</dbReference>
<dbReference type="FunFam" id="1.10.285.10:FF:000001">
    <property type="entry name" value="Glutamate dehydrogenase"/>
    <property type="match status" value="1"/>
</dbReference>
<evidence type="ECO:0000256" key="4">
    <source>
        <dbReference type="ARBA" id="ARBA00023002"/>
    </source>
</evidence>
<feature type="domain" description="Glutamate/phenylalanine/leucine/valine/L-tryptophan dehydrogenase C-terminal" evidence="10">
    <location>
        <begin position="205"/>
        <end position="447"/>
    </location>
</feature>
<dbReference type="PRINTS" id="PR00082">
    <property type="entry name" value="GLFDHDRGNASE"/>
</dbReference>
<keyword evidence="4 5" id="KW-0560">Oxidoreductase</keyword>
<dbReference type="GO" id="GO:0000166">
    <property type="term" value="F:nucleotide binding"/>
    <property type="evidence" value="ECO:0007669"/>
    <property type="project" value="UniProtKB-KW"/>
</dbReference>
<dbReference type="PANTHER" id="PTHR43571:SF1">
    <property type="entry name" value="NADP-SPECIFIC GLUTAMATE DEHYDROGENASE 1-RELATED"/>
    <property type="match status" value="1"/>
</dbReference>
<evidence type="ECO:0000256" key="3">
    <source>
        <dbReference type="ARBA" id="ARBA00012896"/>
    </source>
</evidence>
<dbReference type="PROSITE" id="PS00074">
    <property type="entry name" value="GLFV_DEHYDROGENASE"/>
    <property type="match status" value="1"/>
</dbReference>
<dbReference type="Gene3D" id="3.40.50.10860">
    <property type="entry name" value="Leucine Dehydrogenase, chain A, domain 1"/>
    <property type="match status" value="1"/>
</dbReference>
<dbReference type="GO" id="GO:0004354">
    <property type="term" value="F:glutamate dehydrogenase (NADP+) activity"/>
    <property type="evidence" value="ECO:0007669"/>
    <property type="project" value="TreeGrafter"/>
</dbReference>
<protein>
    <recommendedName>
        <fullName evidence="3 5">Glutamate dehydrogenase</fullName>
    </recommendedName>
</protein>
<dbReference type="Gene3D" id="1.10.285.10">
    <property type="entry name" value="Glutamate Dehydrogenase, chain A, domain 3"/>
    <property type="match status" value="2"/>
</dbReference>
<dbReference type="FunFam" id="3.40.50.720:FF:000030">
    <property type="entry name" value="Glutamate dehydrogenase"/>
    <property type="match status" value="1"/>
</dbReference>
<dbReference type="InterPro" id="IPR050724">
    <property type="entry name" value="Glu_Leu_Phe_Val_DH"/>
</dbReference>
<dbReference type="Gene3D" id="3.40.50.720">
    <property type="entry name" value="NAD(P)-binding Rossmann-like Domain"/>
    <property type="match status" value="1"/>
</dbReference>
<dbReference type="GO" id="GO:0006537">
    <property type="term" value="P:glutamate biosynthetic process"/>
    <property type="evidence" value="ECO:0007669"/>
    <property type="project" value="TreeGrafter"/>
</dbReference>
<feature type="binding site" evidence="7">
    <location>
        <position position="212"/>
    </location>
    <ligand>
        <name>NAD(+)</name>
        <dbReference type="ChEBI" id="CHEBI:57540"/>
    </ligand>
</feature>
<gene>
    <name evidence="11" type="primary">gdhA</name>
    <name evidence="11" type="ORF">H6A12_11395</name>
</gene>
<dbReference type="SUPFAM" id="SSF51735">
    <property type="entry name" value="NAD(P)-binding Rossmann-fold domains"/>
    <property type="match status" value="1"/>
</dbReference>
<dbReference type="InterPro" id="IPR046346">
    <property type="entry name" value="Aminoacid_DH-like_N_sf"/>
</dbReference>